<dbReference type="InterPro" id="IPR036719">
    <property type="entry name" value="Neuro-gated_channel_TM_sf"/>
</dbReference>
<feature type="transmembrane region" description="Helical" evidence="8">
    <location>
        <begin position="247"/>
        <end position="267"/>
    </location>
</feature>
<dbReference type="Gene3D" id="2.70.170.10">
    <property type="entry name" value="Neurotransmitter-gated ion-channel ligand-binding domain"/>
    <property type="match status" value="1"/>
</dbReference>
<dbReference type="InterPro" id="IPR006028">
    <property type="entry name" value="GABAA/Glycine_rcpt"/>
</dbReference>
<evidence type="ECO:0000259" key="9">
    <source>
        <dbReference type="Pfam" id="PF02932"/>
    </source>
</evidence>
<dbReference type="EMBL" id="CAXAMN010003681">
    <property type="protein sequence ID" value="CAK9005724.1"/>
    <property type="molecule type" value="Genomic_DNA"/>
</dbReference>
<feature type="transmembrane region" description="Helical" evidence="8">
    <location>
        <begin position="214"/>
        <end position="235"/>
    </location>
</feature>
<evidence type="ECO:0000256" key="8">
    <source>
        <dbReference type="SAM" id="Phobius"/>
    </source>
</evidence>
<organism evidence="10 11">
    <name type="scientific">Durusdinium trenchii</name>
    <dbReference type="NCBI Taxonomy" id="1381693"/>
    <lineage>
        <taxon>Eukaryota</taxon>
        <taxon>Sar</taxon>
        <taxon>Alveolata</taxon>
        <taxon>Dinophyceae</taxon>
        <taxon>Suessiales</taxon>
        <taxon>Symbiodiniaceae</taxon>
        <taxon>Durusdinium</taxon>
    </lineage>
</organism>
<keyword evidence="8" id="KW-0812">Transmembrane</keyword>
<evidence type="ECO:0000256" key="5">
    <source>
        <dbReference type="ARBA" id="ARBA00023065"/>
    </source>
</evidence>
<keyword evidence="8" id="KW-1133">Transmembrane helix</keyword>
<dbReference type="Pfam" id="PF02932">
    <property type="entry name" value="Neur_chan_memb"/>
    <property type="match status" value="1"/>
</dbReference>
<name>A0ABP0IUG3_9DINO</name>
<gene>
    <name evidence="10" type="ORF">CCMP2556_LOCUS8171</name>
</gene>
<keyword evidence="8" id="KW-0472">Membrane</keyword>
<comment type="subcellular location">
    <subcellularLocation>
        <location evidence="2">Cell membrane</location>
    </subcellularLocation>
    <subcellularLocation>
        <location evidence="1">Membrane</location>
        <topology evidence="1">Multi-pass membrane protein</topology>
    </subcellularLocation>
</comment>
<evidence type="ECO:0000256" key="7">
    <source>
        <dbReference type="SAM" id="MobiDB-lite"/>
    </source>
</evidence>
<dbReference type="SUPFAM" id="SSF90112">
    <property type="entry name" value="Neurotransmitter-gated ion-channel transmembrane pore"/>
    <property type="match status" value="1"/>
</dbReference>
<keyword evidence="4" id="KW-1003">Cell membrane</keyword>
<keyword evidence="11" id="KW-1185">Reference proteome</keyword>
<feature type="transmembrane region" description="Helical" evidence="8">
    <location>
        <begin position="279"/>
        <end position="297"/>
    </location>
</feature>
<evidence type="ECO:0000256" key="2">
    <source>
        <dbReference type="ARBA" id="ARBA00004236"/>
    </source>
</evidence>
<dbReference type="PANTHER" id="PTHR18945">
    <property type="entry name" value="NEUROTRANSMITTER GATED ION CHANNEL"/>
    <property type="match status" value="1"/>
</dbReference>
<dbReference type="PRINTS" id="PR00253">
    <property type="entry name" value="GABAARECEPTR"/>
</dbReference>
<reference evidence="10 11" key="1">
    <citation type="submission" date="2024-02" db="EMBL/GenBank/DDBJ databases">
        <authorList>
            <person name="Chen Y."/>
            <person name="Shah S."/>
            <person name="Dougan E. K."/>
            <person name="Thang M."/>
            <person name="Chan C."/>
        </authorList>
    </citation>
    <scope>NUCLEOTIDE SEQUENCE [LARGE SCALE GENOMIC DNA]</scope>
</reference>
<evidence type="ECO:0000313" key="10">
    <source>
        <dbReference type="EMBL" id="CAK9005724.1"/>
    </source>
</evidence>
<sequence length="356" mass="41273">MPCHGDLPASFSRRRRRGWDPHLQLQGPRELGQTLGDQPNQGPEVERLRETGKETFKAQYFLHAHLDYDKEKEEVVKEDMRWLEERLAIENSVELYNHDTYKPKVTVGNGRVDVRWLIRGEFGESLELQDFPFDTQELKITIKVGLPCRKDKPLHKFTDVGKSKVILNVFPLVNTWEPPRNVTLDYSLSDKRRNFLKDRFPLLTVTVTVTRFPWYHLWNISLPLGSIVVMSWSSFTIDAADKAGRLSASLTLVLTAVAYKYIVAQMVPHISYNTLLDKYILTCWLFLFLVVIENCFAEQVQDEIAVALTFGISFLLYNICFWTYGCMVYQARNVRQSDIDMNLDDSSDDSDEETQC</sequence>
<keyword evidence="6" id="KW-0407">Ion channel</keyword>
<evidence type="ECO:0000256" key="3">
    <source>
        <dbReference type="ARBA" id="ARBA00022448"/>
    </source>
</evidence>
<keyword evidence="5" id="KW-0406">Ion transport</keyword>
<evidence type="ECO:0000256" key="4">
    <source>
        <dbReference type="ARBA" id="ARBA00022475"/>
    </source>
</evidence>
<proteinExistence type="predicted"/>
<keyword evidence="3" id="KW-0813">Transport</keyword>
<comment type="caution">
    <text evidence="10">The sequence shown here is derived from an EMBL/GenBank/DDBJ whole genome shotgun (WGS) entry which is preliminary data.</text>
</comment>
<dbReference type="InterPro" id="IPR038050">
    <property type="entry name" value="Neuro_actylchol_rec"/>
</dbReference>
<dbReference type="InterPro" id="IPR006201">
    <property type="entry name" value="Neur_channel"/>
</dbReference>
<feature type="transmembrane region" description="Helical" evidence="8">
    <location>
        <begin position="304"/>
        <end position="325"/>
    </location>
</feature>
<evidence type="ECO:0000256" key="6">
    <source>
        <dbReference type="ARBA" id="ARBA00023303"/>
    </source>
</evidence>
<protein>
    <recommendedName>
        <fullName evidence="9">Neurotransmitter-gated ion-channel transmembrane domain-containing protein</fullName>
    </recommendedName>
</protein>
<dbReference type="InterPro" id="IPR006029">
    <property type="entry name" value="Neurotrans-gated_channel_TM"/>
</dbReference>
<evidence type="ECO:0000313" key="11">
    <source>
        <dbReference type="Proteomes" id="UP001642484"/>
    </source>
</evidence>
<dbReference type="Proteomes" id="UP001642484">
    <property type="component" value="Unassembled WGS sequence"/>
</dbReference>
<accession>A0ABP0IUG3</accession>
<feature type="region of interest" description="Disordered" evidence="7">
    <location>
        <begin position="17"/>
        <end position="44"/>
    </location>
</feature>
<evidence type="ECO:0000256" key="1">
    <source>
        <dbReference type="ARBA" id="ARBA00004141"/>
    </source>
</evidence>
<feature type="domain" description="Neurotransmitter-gated ion-channel transmembrane" evidence="9">
    <location>
        <begin position="225"/>
        <end position="298"/>
    </location>
</feature>
<dbReference type="InterPro" id="IPR036734">
    <property type="entry name" value="Neur_chan_lig-bd_sf"/>
</dbReference>
<dbReference type="Gene3D" id="1.20.58.390">
    <property type="entry name" value="Neurotransmitter-gated ion-channel transmembrane domain"/>
    <property type="match status" value="1"/>
</dbReference>